<organism evidence="2 3">
    <name type="scientific">Mucilaginibacter angelicae</name>
    <dbReference type="NCBI Taxonomy" id="869718"/>
    <lineage>
        <taxon>Bacteria</taxon>
        <taxon>Pseudomonadati</taxon>
        <taxon>Bacteroidota</taxon>
        <taxon>Sphingobacteriia</taxon>
        <taxon>Sphingobacteriales</taxon>
        <taxon>Sphingobacteriaceae</taxon>
        <taxon>Mucilaginibacter</taxon>
    </lineage>
</organism>
<dbReference type="Proteomes" id="UP001589828">
    <property type="component" value="Unassembled WGS sequence"/>
</dbReference>
<dbReference type="RefSeq" id="WP_377023104.1">
    <property type="nucleotide sequence ID" value="NZ_JBHLTS010000022.1"/>
</dbReference>
<evidence type="ECO:0000313" key="2">
    <source>
        <dbReference type="EMBL" id="MFC0515269.1"/>
    </source>
</evidence>
<dbReference type="EMBL" id="JBHLTS010000022">
    <property type="protein sequence ID" value="MFC0515269.1"/>
    <property type="molecule type" value="Genomic_DNA"/>
</dbReference>
<name>A0ABV6L742_9SPHI</name>
<accession>A0ABV6L742</accession>
<dbReference type="PROSITE" id="PS51257">
    <property type="entry name" value="PROKAR_LIPOPROTEIN"/>
    <property type="match status" value="1"/>
</dbReference>
<feature type="domain" description="Fibrobacter succinogenes major paralogous" evidence="1">
    <location>
        <begin position="382"/>
        <end position="565"/>
    </location>
</feature>
<dbReference type="SUPFAM" id="SSF49373">
    <property type="entry name" value="Invasin/intimin cell-adhesion fragments"/>
    <property type="match status" value="3"/>
</dbReference>
<dbReference type="Gene3D" id="2.60.40.1080">
    <property type="match status" value="4"/>
</dbReference>
<dbReference type="InterPro" id="IPR011871">
    <property type="entry name" value="Fib_succ_major"/>
</dbReference>
<dbReference type="Pfam" id="PF09603">
    <property type="entry name" value="Fib_succ_major"/>
    <property type="match status" value="1"/>
</dbReference>
<comment type="caution">
    <text evidence="2">The sequence shown here is derived from an EMBL/GenBank/DDBJ whole genome shotgun (WGS) entry which is preliminary data.</text>
</comment>
<protein>
    <submittedName>
        <fullName evidence="2">FISUMP domain-containing protein</fullName>
    </submittedName>
</protein>
<dbReference type="NCBIfam" id="TIGR02145">
    <property type="entry name" value="Fib_succ_major"/>
    <property type="match status" value="1"/>
</dbReference>
<reference evidence="2 3" key="1">
    <citation type="submission" date="2024-09" db="EMBL/GenBank/DDBJ databases">
        <authorList>
            <person name="Sun Q."/>
            <person name="Mori K."/>
        </authorList>
    </citation>
    <scope>NUCLEOTIDE SEQUENCE [LARGE SCALE GENOMIC DNA]</scope>
    <source>
        <strain evidence="2 3">NCAIM B.02415</strain>
    </source>
</reference>
<sequence>MKPLITCLVILIAFATGCSKSDKVNPPAAVAPTFGDFTLPSKEFGDAAFKITAPGSTSDGAITYTSSNNKVATISGETITIKGSGSSVITAHQAATKAFLADSVKTTFTVGLSSPALSGFTIADKRLGDSVFTLVNPKSNSTGVFTFKSNNPAVARVSGNKVTIVGAGRGSIKAIQAATANFKSDSITATFTVTGLPRPTLGPLILPSKKLGEATFVITNPTSNSTGLFTYKSSNTAVATVVGNYLTIKAIGSTVITAMQGASATYSADSVKATFTVTGGAIAPTLYGFALPDKRVGDAPFTLTAPGSNSTGAFTYTSSNTAVATINGSTVTIKAKGQITITATQAAKGNYTSGSITAVLTVEDKAVTGTVTDIDGNVYKTIKIGNQTWMIENLKVTHYNDGTAIANVTDDNKWKGLNTGAYCNYKNDASIAATYGKLYNWYAVTDSRRLAPKGFHIPTDAEWTTLYNYLGGDRQDGQKIQEQGTAHWSANTGATNSTLFTALPGGGRIFDSFLGVFASLTEDAYFWSTTANGTSNAWYMDLYVKGYFERHDSPKYYGYSVRCIKD</sequence>
<proteinExistence type="predicted"/>
<gene>
    <name evidence="2" type="ORF">ACFFGT_13705</name>
</gene>
<evidence type="ECO:0000259" key="1">
    <source>
        <dbReference type="Pfam" id="PF09603"/>
    </source>
</evidence>
<dbReference type="InterPro" id="IPR008964">
    <property type="entry name" value="Invasin/intimin_cell_adhesion"/>
</dbReference>
<evidence type="ECO:0000313" key="3">
    <source>
        <dbReference type="Proteomes" id="UP001589828"/>
    </source>
</evidence>
<keyword evidence="3" id="KW-1185">Reference proteome</keyword>